<feature type="region of interest" description="Disordered" evidence="1">
    <location>
        <begin position="403"/>
        <end position="442"/>
    </location>
</feature>
<feature type="region of interest" description="Disordered" evidence="1">
    <location>
        <begin position="118"/>
        <end position="153"/>
    </location>
</feature>
<dbReference type="Proteomes" id="UP000532311">
    <property type="component" value="Unassembled WGS sequence"/>
</dbReference>
<protein>
    <submittedName>
        <fullName evidence="2">Uncharacterized protein</fullName>
    </submittedName>
</protein>
<name>A0A8H6D994_9HYPO</name>
<sequence>MFPHFGHIDLVASPRTPLRLFTFHPLVLVMGIIHHIPKEASRKAGELKMNSVSAPGEPQVVRNGLQSPPINTSKDMASRLASNPHDAQSNYDVMFSRSNMRCLAQELNANMCQYHPKTHMARGSSSAAPRRHEDGPKYDLTTLANPIRPTSGPHVPMFNLEQVYDIFNGIPWGNQQNDTVGEQNPTESRQNDKTAQSRASKQTKRKSLGPRAGSGVSKTSRLHKQPATQLKRSKNLQGKNPIDLVARGAIPTPSSPSDPAPYYEVARAPNFSRPIPDFDPALISNCPKPLSPSDMLDGEKYFLYQMATARHLAFNGVSGPYQIGHCLCDVHKATGNLVKFARACTAPNGERYWRHLMTNASIKAQDGSRMAGKPIALSNGALIWMADEKGKVIAPEWTFNEPQFLPESSDDQEMGQYPKQSQQETNPIHPGLKNTSKDPFWW</sequence>
<evidence type="ECO:0000256" key="1">
    <source>
        <dbReference type="SAM" id="MobiDB-lite"/>
    </source>
</evidence>
<proteinExistence type="predicted"/>
<feature type="region of interest" description="Disordered" evidence="1">
    <location>
        <begin position="174"/>
        <end position="241"/>
    </location>
</feature>
<evidence type="ECO:0000313" key="2">
    <source>
        <dbReference type="EMBL" id="KAF5709106.1"/>
    </source>
</evidence>
<feature type="compositionally biased region" description="Polar residues" evidence="1">
    <location>
        <begin position="226"/>
        <end position="238"/>
    </location>
</feature>
<keyword evidence="3" id="KW-1185">Reference proteome</keyword>
<evidence type="ECO:0000313" key="3">
    <source>
        <dbReference type="Proteomes" id="UP000532311"/>
    </source>
</evidence>
<accession>A0A8H6D994</accession>
<comment type="caution">
    <text evidence="2">The sequence shown here is derived from an EMBL/GenBank/DDBJ whole genome shotgun (WGS) entry which is preliminary data.</text>
</comment>
<dbReference type="EMBL" id="JAAQPF010000256">
    <property type="protein sequence ID" value="KAF5709106.1"/>
    <property type="molecule type" value="Genomic_DNA"/>
</dbReference>
<organism evidence="2 3">
    <name type="scientific">Fusarium globosum</name>
    <dbReference type="NCBI Taxonomy" id="78864"/>
    <lineage>
        <taxon>Eukaryota</taxon>
        <taxon>Fungi</taxon>
        <taxon>Dikarya</taxon>
        <taxon>Ascomycota</taxon>
        <taxon>Pezizomycotina</taxon>
        <taxon>Sordariomycetes</taxon>
        <taxon>Hypocreomycetidae</taxon>
        <taxon>Hypocreales</taxon>
        <taxon>Nectriaceae</taxon>
        <taxon>Fusarium</taxon>
        <taxon>Fusarium fujikuroi species complex</taxon>
    </lineage>
</organism>
<reference evidence="2 3" key="1">
    <citation type="submission" date="2020-05" db="EMBL/GenBank/DDBJ databases">
        <title>Identification and distribution of gene clusters putatively required for synthesis of sphingolipid metabolism inhibitors in phylogenetically diverse species of the filamentous fungus Fusarium.</title>
        <authorList>
            <person name="Kim H.-S."/>
            <person name="Busman M."/>
            <person name="Brown D.W."/>
            <person name="Divon H."/>
            <person name="Uhlig S."/>
            <person name="Proctor R.H."/>
        </authorList>
    </citation>
    <scope>NUCLEOTIDE SEQUENCE [LARGE SCALE GENOMIC DNA]</scope>
    <source>
        <strain evidence="2 3">NRRL 26131</strain>
    </source>
</reference>
<dbReference type="AlphaFoldDB" id="A0A8H6D994"/>
<gene>
    <name evidence="2" type="ORF">FGLOB1_6096</name>
</gene>
<feature type="compositionally biased region" description="Polar residues" evidence="1">
    <location>
        <begin position="174"/>
        <end position="200"/>
    </location>
</feature>